<dbReference type="GO" id="GO:0070016">
    <property type="term" value="F:armadillo repeat domain binding"/>
    <property type="evidence" value="ECO:0007669"/>
    <property type="project" value="TreeGrafter"/>
</dbReference>
<feature type="compositionally biased region" description="Basic and acidic residues" evidence="1">
    <location>
        <begin position="108"/>
        <end position="120"/>
    </location>
</feature>
<organism evidence="2 3">
    <name type="scientific">Labrus bergylta</name>
    <name type="common">ballan wrasse</name>
    <dbReference type="NCBI Taxonomy" id="56723"/>
    <lineage>
        <taxon>Eukaryota</taxon>
        <taxon>Metazoa</taxon>
        <taxon>Chordata</taxon>
        <taxon>Craniata</taxon>
        <taxon>Vertebrata</taxon>
        <taxon>Euteleostomi</taxon>
        <taxon>Actinopterygii</taxon>
        <taxon>Neopterygii</taxon>
        <taxon>Teleostei</taxon>
        <taxon>Neoteleostei</taxon>
        <taxon>Acanthomorphata</taxon>
        <taxon>Eupercaria</taxon>
        <taxon>Labriformes</taxon>
        <taxon>Labridae</taxon>
        <taxon>Labrus</taxon>
    </lineage>
</organism>
<dbReference type="InterPro" id="IPR051488">
    <property type="entry name" value="WD_repeat_striatin"/>
</dbReference>
<evidence type="ECO:0000313" key="2">
    <source>
        <dbReference type="Ensembl" id="ENSLBEP00000021721.1"/>
    </source>
</evidence>
<dbReference type="GO" id="GO:0030425">
    <property type="term" value="C:dendrite"/>
    <property type="evidence" value="ECO:0007669"/>
    <property type="project" value="TreeGrafter"/>
</dbReference>
<keyword evidence="3" id="KW-1185">Reference proteome</keyword>
<proteinExistence type="predicted"/>
<accession>A0A3Q3FMJ1</accession>
<dbReference type="InterPro" id="IPR036322">
    <property type="entry name" value="WD40_repeat_dom_sf"/>
</dbReference>
<dbReference type="GeneTree" id="ENSGT00950000183095"/>
<dbReference type="PANTHER" id="PTHR15653">
    <property type="entry name" value="STRIATIN"/>
    <property type="match status" value="1"/>
</dbReference>
<evidence type="ECO:0000313" key="3">
    <source>
        <dbReference type="Proteomes" id="UP000261660"/>
    </source>
</evidence>
<dbReference type="AlphaFoldDB" id="A0A3Q3FMJ1"/>
<dbReference type="Pfam" id="PF00400">
    <property type="entry name" value="WD40"/>
    <property type="match status" value="1"/>
</dbReference>
<feature type="region of interest" description="Disordered" evidence="1">
    <location>
        <begin position="101"/>
        <end position="120"/>
    </location>
</feature>
<reference evidence="2" key="1">
    <citation type="submission" date="2025-08" db="UniProtKB">
        <authorList>
            <consortium name="Ensembl"/>
        </authorList>
    </citation>
    <scope>IDENTIFICATION</scope>
</reference>
<dbReference type="GO" id="GO:0044877">
    <property type="term" value="F:protein-containing complex binding"/>
    <property type="evidence" value="ECO:0007669"/>
    <property type="project" value="TreeGrafter"/>
</dbReference>
<protein>
    <submittedName>
        <fullName evidence="2">Striatin-like</fullName>
    </submittedName>
</protein>
<dbReference type="SMART" id="SM00320">
    <property type="entry name" value="WD40"/>
    <property type="match status" value="1"/>
</dbReference>
<dbReference type="Proteomes" id="UP000261660">
    <property type="component" value="Unplaced"/>
</dbReference>
<dbReference type="GO" id="GO:0005516">
    <property type="term" value="F:calmodulin binding"/>
    <property type="evidence" value="ECO:0007669"/>
    <property type="project" value="TreeGrafter"/>
</dbReference>
<evidence type="ECO:0000256" key="1">
    <source>
        <dbReference type="SAM" id="MobiDB-lite"/>
    </source>
</evidence>
<reference evidence="2" key="2">
    <citation type="submission" date="2025-09" db="UniProtKB">
        <authorList>
            <consortium name="Ensembl"/>
        </authorList>
    </citation>
    <scope>IDENTIFICATION</scope>
</reference>
<dbReference type="InterPro" id="IPR001680">
    <property type="entry name" value="WD40_rpt"/>
</dbReference>
<dbReference type="Gene3D" id="2.130.10.10">
    <property type="entry name" value="YVTN repeat-like/Quinoprotein amine dehydrogenase"/>
    <property type="match status" value="1"/>
</dbReference>
<name>A0A3Q3FMJ1_9LABR</name>
<dbReference type="SUPFAM" id="SSF50978">
    <property type="entry name" value="WD40 repeat-like"/>
    <property type="match status" value="1"/>
</dbReference>
<sequence length="219" mass="23679">MESELGLGELAGLTVANEADSLAYDVSRTGAEGGGGRGAGGVLTGNISVHLLVSSPKIKVCVSPQIGNNKDAMRKTWNPKFTLRSHFDGIRALTFHPVSPYSHTSGPHAEDVEPAEDRSRQKVSNVEPIYTFRAHRGAAVLSVVMSTSGEQCFSGGVDGTIQCWNTPNPNIDPYDSYDASMLRGELCGHTDSVWGLVYSSAHQQMFILMRRRGRPRCEV</sequence>
<dbReference type="GO" id="GO:0051721">
    <property type="term" value="F:protein phosphatase 2A binding"/>
    <property type="evidence" value="ECO:0007669"/>
    <property type="project" value="TreeGrafter"/>
</dbReference>
<dbReference type="Ensembl" id="ENSLBET00000022882.1">
    <property type="protein sequence ID" value="ENSLBEP00000021721.1"/>
    <property type="gene ID" value="ENSLBEG00000016674.1"/>
</dbReference>
<dbReference type="InterPro" id="IPR015943">
    <property type="entry name" value="WD40/YVTN_repeat-like_dom_sf"/>
</dbReference>
<dbReference type="PANTHER" id="PTHR15653:SF2">
    <property type="entry name" value="STRIATIN"/>
    <property type="match status" value="1"/>
</dbReference>